<name>A0A443RZ18_9ACAR</name>
<dbReference type="CDD" id="cd17039">
    <property type="entry name" value="Ubl_ubiquitin_like"/>
    <property type="match status" value="1"/>
</dbReference>
<evidence type="ECO:0000313" key="2">
    <source>
        <dbReference type="Proteomes" id="UP000288716"/>
    </source>
</evidence>
<sequence length="314" mass="33796">MSTLFICNKTKSLTAEDVIELSDVNLSSNVESLCSLIAQKLAIPYESDEPSFELICFGRHLKAEKQLSAFGIRSGCTVYVFPVDSKRKDVIVDKGKKPKLDQNQTEINQMVVALRTALMNSSFRNMLKKLYEKEYRDNLIACTPSLKNDPTAVAILQDPDLLTLLTDPENIEKVIEKHPSISEAAIHLAASFHEESLTSTMAGAGALNSLFSFPPNNGWSSYSLDDMSDDEDLGGGVDAAPPDGQAVVSPRTAETFLQQLMQQPSLLSRIANAGSTSSASTPSTSNQPITAEILRQALAATSAGGIDSSSFGSN</sequence>
<accession>A0A443RZ18</accession>
<evidence type="ECO:0000313" key="1">
    <source>
        <dbReference type="EMBL" id="RWS20501.1"/>
    </source>
</evidence>
<dbReference type="STRING" id="299467.A0A443RZ18"/>
<evidence type="ECO:0008006" key="3">
    <source>
        <dbReference type="Google" id="ProtNLM"/>
    </source>
</evidence>
<dbReference type="EMBL" id="NCKV01017203">
    <property type="protein sequence ID" value="RWS20501.1"/>
    <property type="molecule type" value="Genomic_DNA"/>
</dbReference>
<dbReference type="AlphaFoldDB" id="A0A443RZ18"/>
<gene>
    <name evidence="1" type="ORF">B4U80_00525</name>
</gene>
<dbReference type="VEuPathDB" id="VectorBase:LDEU011539"/>
<reference evidence="1 2" key="1">
    <citation type="journal article" date="2018" name="Gigascience">
        <title>Genomes of trombidid mites reveal novel predicted allergens and laterally-transferred genes associated with secondary metabolism.</title>
        <authorList>
            <person name="Dong X."/>
            <person name="Chaisiri K."/>
            <person name="Xia D."/>
            <person name="Armstrong S.D."/>
            <person name="Fang Y."/>
            <person name="Donnelly M.J."/>
            <person name="Kadowaki T."/>
            <person name="McGarry J.W."/>
            <person name="Darby A.C."/>
            <person name="Makepeace B.L."/>
        </authorList>
    </citation>
    <scope>NUCLEOTIDE SEQUENCE [LARGE SCALE GENOMIC DNA]</scope>
    <source>
        <strain evidence="1">UoL-UT</strain>
    </source>
</reference>
<dbReference type="InterPro" id="IPR029071">
    <property type="entry name" value="Ubiquitin-like_domsf"/>
</dbReference>
<dbReference type="SUPFAM" id="SSF54236">
    <property type="entry name" value="Ubiquitin-like"/>
    <property type="match status" value="1"/>
</dbReference>
<organism evidence="1 2">
    <name type="scientific">Leptotrombidium deliense</name>
    <dbReference type="NCBI Taxonomy" id="299467"/>
    <lineage>
        <taxon>Eukaryota</taxon>
        <taxon>Metazoa</taxon>
        <taxon>Ecdysozoa</taxon>
        <taxon>Arthropoda</taxon>
        <taxon>Chelicerata</taxon>
        <taxon>Arachnida</taxon>
        <taxon>Acari</taxon>
        <taxon>Acariformes</taxon>
        <taxon>Trombidiformes</taxon>
        <taxon>Prostigmata</taxon>
        <taxon>Anystina</taxon>
        <taxon>Parasitengona</taxon>
        <taxon>Trombiculoidea</taxon>
        <taxon>Trombiculidae</taxon>
        <taxon>Leptotrombidium</taxon>
    </lineage>
</organism>
<proteinExistence type="predicted"/>
<dbReference type="Proteomes" id="UP000288716">
    <property type="component" value="Unassembled WGS sequence"/>
</dbReference>
<comment type="caution">
    <text evidence="1">The sequence shown here is derived from an EMBL/GenBank/DDBJ whole genome shotgun (WGS) entry which is preliminary data.</text>
</comment>
<keyword evidence="2" id="KW-1185">Reference proteome</keyword>
<dbReference type="OrthoDB" id="10016665at2759"/>
<dbReference type="Gene3D" id="3.10.20.90">
    <property type="entry name" value="Phosphatidylinositol 3-kinase Catalytic Subunit, Chain A, domain 1"/>
    <property type="match status" value="1"/>
</dbReference>
<protein>
    <recommendedName>
        <fullName evidence="3">Ubiquitin-like protein 7</fullName>
    </recommendedName>
</protein>